<dbReference type="InterPro" id="IPR036108">
    <property type="entry name" value="4pyrrol_syn_uPrphyn_synt_sf"/>
</dbReference>
<comment type="caution">
    <text evidence="13">The sequence shown here is derived from an EMBL/GenBank/DDBJ whole genome shotgun (WGS) entry which is preliminary data.</text>
</comment>
<dbReference type="EC" id="4.2.1.75" evidence="3"/>
<keyword evidence="4" id="KW-0350">Heme biosynthesis</keyword>
<dbReference type="Pfam" id="PF02602">
    <property type="entry name" value="HEM4"/>
    <property type="match status" value="1"/>
</dbReference>
<dbReference type="Gene3D" id="3.40.50.10090">
    <property type="match status" value="2"/>
</dbReference>
<dbReference type="GO" id="GO:0006785">
    <property type="term" value="P:heme B biosynthetic process"/>
    <property type="evidence" value="ECO:0007669"/>
    <property type="project" value="UniProtKB-ARBA"/>
</dbReference>
<evidence type="ECO:0000256" key="4">
    <source>
        <dbReference type="ARBA" id="ARBA00023133"/>
    </source>
</evidence>
<dbReference type="Proteomes" id="UP000478052">
    <property type="component" value="Unassembled WGS sequence"/>
</dbReference>
<evidence type="ECO:0000313" key="14">
    <source>
        <dbReference type="Proteomes" id="UP000478052"/>
    </source>
</evidence>
<evidence type="ECO:0000259" key="12">
    <source>
        <dbReference type="Pfam" id="PF02602"/>
    </source>
</evidence>
<dbReference type="GO" id="GO:0004852">
    <property type="term" value="F:uroporphyrinogen-III synthase activity"/>
    <property type="evidence" value="ECO:0007669"/>
    <property type="project" value="UniProtKB-EC"/>
</dbReference>
<dbReference type="GO" id="GO:0006782">
    <property type="term" value="P:protoporphyrinogen IX biosynthetic process"/>
    <property type="evidence" value="ECO:0007669"/>
    <property type="project" value="UniProtKB-UniPathway"/>
</dbReference>
<evidence type="ECO:0000256" key="3">
    <source>
        <dbReference type="ARBA" id="ARBA00013109"/>
    </source>
</evidence>
<evidence type="ECO:0000256" key="2">
    <source>
        <dbReference type="ARBA" id="ARBA00008133"/>
    </source>
</evidence>
<dbReference type="PANTHER" id="PTHR12390:SF0">
    <property type="entry name" value="UROPORPHYRINOGEN-III SYNTHASE"/>
    <property type="match status" value="1"/>
</dbReference>
<keyword evidence="6" id="KW-0627">Porphyrin biosynthesis</keyword>
<dbReference type="PANTHER" id="PTHR12390">
    <property type="entry name" value="UROPORPHYRINOGEN III SYNTHASE"/>
    <property type="match status" value="1"/>
</dbReference>
<proteinExistence type="inferred from homology"/>
<dbReference type="UniPathway" id="UPA00251">
    <property type="reaction ID" value="UER00320"/>
</dbReference>
<evidence type="ECO:0000256" key="11">
    <source>
        <dbReference type="ARBA" id="ARBA00060039"/>
    </source>
</evidence>
<dbReference type="EMBL" id="VUJU01004203">
    <property type="protein sequence ID" value="KAF0755229.1"/>
    <property type="molecule type" value="Genomic_DNA"/>
</dbReference>
<comment type="catalytic activity">
    <reaction evidence="10">
        <text>hydroxymethylbilane = uroporphyrinogen III + H2O</text>
        <dbReference type="Rhea" id="RHEA:18965"/>
        <dbReference type="ChEBI" id="CHEBI:15377"/>
        <dbReference type="ChEBI" id="CHEBI:57308"/>
        <dbReference type="ChEBI" id="CHEBI:57845"/>
        <dbReference type="EC" id="4.2.1.75"/>
    </reaction>
</comment>
<comment type="function">
    <text evidence="11">Catalyzes cyclization of the linear tetrapyrrole, hydroxymethylbilane, to the macrocyclic uroporphyrinogen III, the branch point for the various sub-pathways leading to the wide diversity of porphyrins. Porphyrins act as cofactors for a multitude of enzymes that perform a variety of processes within the cell such as methionine synthesis (vitamin B12) or oxygen transport (heme).</text>
</comment>
<dbReference type="InterPro" id="IPR039793">
    <property type="entry name" value="UROS/Hem4"/>
</dbReference>
<accession>A0A6G0YFW7</accession>
<dbReference type="InterPro" id="IPR003754">
    <property type="entry name" value="4pyrrol_synth_uPrphyn_synth"/>
</dbReference>
<dbReference type="SUPFAM" id="SSF69618">
    <property type="entry name" value="HemD-like"/>
    <property type="match status" value="1"/>
</dbReference>
<evidence type="ECO:0000256" key="1">
    <source>
        <dbReference type="ARBA" id="ARBA00004772"/>
    </source>
</evidence>
<keyword evidence="14" id="KW-1185">Reference proteome</keyword>
<evidence type="ECO:0000256" key="10">
    <source>
        <dbReference type="ARBA" id="ARBA00048617"/>
    </source>
</evidence>
<feature type="domain" description="Tetrapyrrole biosynthesis uroporphyrinogen III synthase" evidence="12">
    <location>
        <begin position="26"/>
        <end position="266"/>
    </location>
</feature>
<dbReference type="GO" id="GO:0006780">
    <property type="term" value="P:uroporphyrinogen III biosynthetic process"/>
    <property type="evidence" value="ECO:0007669"/>
    <property type="project" value="InterPro"/>
</dbReference>
<comment type="pathway">
    <text evidence="1">Porphyrin-containing compound metabolism; protoporphyrin-IX biosynthesis; coproporphyrinogen-III from 5-aminolevulinate: step 3/4.</text>
</comment>
<evidence type="ECO:0000256" key="6">
    <source>
        <dbReference type="ARBA" id="ARBA00023244"/>
    </source>
</evidence>
<reference evidence="13 14" key="1">
    <citation type="submission" date="2019-08" db="EMBL/GenBank/DDBJ databases">
        <title>Whole genome of Aphis craccivora.</title>
        <authorList>
            <person name="Voronova N.V."/>
            <person name="Shulinski R.S."/>
            <person name="Bandarenka Y.V."/>
            <person name="Zhorov D.G."/>
            <person name="Warner D."/>
        </authorList>
    </citation>
    <scope>NUCLEOTIDE SEQUENCE [LARGE SCALE GENOMIC DNA]</scope>
    <source>
        <strain evidence="13">180601</strain>
        <tissue evidence="13">Whole Body</tissue>
    </source>
</reference>
<dbReference type="AlphaFoldDB" id="A0A6G0YFW7"/>
<evidence type="ECO:0000256" key="8">
    <source>
        <dbReference type="ARBA" id="ARBA00032649"/>
    </source>
</evidence>
<sequence length="273" mass="30619">MSHSKSNTTFIIFKAYSEENEPIDPYISILKNQGYEAHLIPTLEFEYHNFDILNHKLQNPHDYSGMVITSPRCARGVIKCLADGKLDENWLKKPIFVVGETTSRLVNKELGLEPIGADSGNAMTLIPIILKYELSKPLLAPCGNLNLNILSDNIKTVKFENIEVYQTIPHNNLKTNLDLLLSQIKNQIGVIFFSPSGFRAILDLMPKQLLSQLYLTKELSQLPLKHKLLCDCNIFAIGPTTGAAIKEAGYILTGTCEKPKPESMLEMIQSFIK</sequence>
<name>A0A6G0YFW7_APHCR</name>
<keyword evidence="5" id="KW-0456">Lyase</keyword>
<dbReference type="GO" id="GO:0005829">
    <property type="term" value="C:cytosol"/>
    <property type="evidence" value="ECO:0007669"/>
    <property type="project" value="TreeGrafter"/>
</dbReference>
<evidence type="ECO:0000313" key="13">
    <source>
        <dbReference type="EMBL" id="KAF0755229.1"/>
    </source>
</evidence>
<evidence type="ECO:0000256" key="5">
    <source>
        <dbReference type="ARBA" id="ARBA00023239"/>
    </source>
</evidence>
<dbReference type="OrthoDB" id="5595751at2759"/>
<gene>
    <name evidence="13" type="ORF">FWK35_00014476</name>
</gene>
<evidence type="ECO:0000256" key="7">
    <source>
        <dbReference type="ARBA" id="ARBA00031702"/>
    </source>
</evidence>
<evidence type="ECO:0000256" key="9">
    <source>
        <dbReference type="ARBA" id="ARBA00040167"/>
    </source>
</evidence>
<protein>
    <recommendedName>
        <fullName evidence="9">Uroporphyrinogen-III synthase</fullName>
        <ecNumber evidence="3">4.2.1.75</ecNumber>
    </recommendedName>
    <alternativeName>
        <fullName evidence="8">Hydroxymethylbilane hydrolyase [cyclizing]</fullName>
    </alternativeName>
    <alternativeName>
        <fullName evidence="7">Uroporphyrinogen-III cosynthase</fullName>
    </alternativeName>
</protein>
<organism evidence="13 14">
    <name type="scientific">Aphis craccivora</name>
    <name type="common">Cowpea aphid</name>
    <dbReference type="NCBI Taxonomy" id="307492"/>
    <lineage>
        <taxon>Eukaryota</taxon>
        <taxon>Metazoa</taxon>
        <taxon>Ecdysozoa</taxon>
        <taxon>Arthropoda</taxon>
        <taxon>Hexapoda</taxon>
        <taxon>Insecta</taxon>
        <taxon>Pterygota</taxon>
        <taxon>Neoptera</taxon>
        <taxon>Paraneoptera</taxon>
        <taxon>Hemiptera</taxon>
        <taxon>Sternorrhyncha</taxon>
        <taxon>Aphidomorpha</taxon>
        <taxon>Aphidoidea</taxon>
        <taxon>Aphididae</taxon>
        <taxon>Aphidini</taxon>
        <taxon>Aphis</taxon>
        <taxon>Aphis</taxon>
    </lineage>
</organism>
<dbReference type="CDD" id="cd06578">
    <property type="entry name" value="HemD"/>
    <property type="match status" value="1"/>
</dbReference>
<comment type="similarity">
    <text evidence="2">Belongs to the uroporphyrinogen-III synthase family.</text>
</comment>
<dbReference type="FunFam" id="3.40.50.10090:FF:000003">
    <property type="entry name" value="uroporphyrinogen-III synthase"/>
    <property type="match status" value="1"/>
</dbReference>